<reference evidence="2 3" key="1">
    <citation type="submission" date="2020-08" db="EMBL/GenBank/DDBJ databases">
        <title>Genomic Encyclopedia of Type Strains, Phase IV (KMG-IV): sequencing the most valuable type-strain genomes for metagenomic binning, comparative biology and taxonomic classification.</title>
        <authorList>
            <person name="Goeker M."/>
        </authorList>
    </citation>
    <scope>NUCLEOTIDE SEQUENCE [LARGE SCALE GENOMIC DNA]</scope>
    <source>
        <strain evidence="2 3">DSM 29007</strain>
    </source>
</reference>
<evidence type="ECO:0000259" key="1">
    <source>
        <dbReference type="Pfam" id="PF13490"/>
    </source>
</evidence>
<sequence>MTHERTLELLDDYVGGELAAPDERDVRRHLMQCDDCRAEERALLALLDEAAALPTAIEPARDLWSQIAPRLQPRDTVSVPAEVPVIGPRHTRRVPWWMQAAAAVLLVTTSSLVTVSVMGGRGTTDPVAVAPAAGTPVEKAPVTATQPARQDAALASFRPAEQEYQVAIGDLQKLLQTQRGRMSPRTAATVEANLRVIDKAIQESSAALAADPNSRELARMLSTAYDAKLDVLRRAVQL</sequence>
<dbReference type="EMBL" id="JACHIA010000007">
    <property type="protein sequence ID" value="MBB6071105.1"/>
    <property type="molecule type" value="Genomic_DNA"/>
</dbReference>
<evidence type="ECO:0000313" key="2">
    <source>
        <dbReference type="EMBL" id="MBB6071105.1"/>
    </source>
</evidence>
<keyword evidence="3" id="KW-1185">Reference proteome</keyword>
<proteinExistence type="predicted"/>
<accession>A0A841GZ74</accession>
<protein>
    <submittedName>
        <fullName evidence="2">Anti-sigma factor RsiW</fullName>
    </submittedName>
</protein>
<feature type="domain" description="Putative zinc-finger" evidence="1">
    <location>
        <begin position="6"/>
        <end position="37"/>
    </location>
</feature>
<evidence type="ECO:0000313" key="3">
    <source>
        <dbReference type="Proteomes" id="UP000582837"/>
    </source>
</evidence>
<dbReference type="Proteomes" id="UP000582837">
    <property type="component" value="Unassembled WGS sequence"/>
</dbReference>
<dbReference type="AlphaFoldDB" id="A0A841GZ74"/>
<organism evidence="2 3">
    <name type="scientific">Longimicrobium terrae</name>
    <dbReference type="NCBI Taxonomy" id="1639882"/>
    <lineage>
        <taxon>Bacteria</taxon>
        <taxon>Pseudomonadati</taxon>
        <taxon>Gemmatimonadota</taxon>
        <taxon>Longimicrobiia</taxon>
        <taxon>Longimicrobiales</taxon>
        <taxon>Longimicrobiaceae</taxon>
        <taxon>Longimicrobium</taxon>
    </lineage>
</organism>
<name>A0A841GZ74_9BACT</name>
<dbReference type="InterPro" id="IPR027383">
    <property type="entry name" value="Znf_put"/>
</dbReference>
<dbReference type="Gene3D" id="1.10.10.1320">
    <property type="entry name" value="Anti-sigma factor, zinc-finger domain"/>
    <property type="match status" value="1"/>
</dbReference>
<dbReference type="RefSeq" id="WP_170033696.1">
    <property type="nucleotide sequence ID" value="NZ_JABDTL010000001.1"/>
</dbReference>
<comment type="caution">
    <text evidence="2">The sequence shown here is derived from an EMBL/GenBank/DDBJ whole genome shotgun (WGS) entry which is preliminary data.</text>
</comment>
<dbReference type="Pfam" id="PF13490">
    <property type="entry name" value="zf-HC2"/>
    <property type="match status" value="1"/>
</dbReference>
<dbReference type="InterPro" id="IPR041916">
    <property type="entry name" value="Anti_sigma_zinc_sf"/>
</dbReference>
<gene>
    <name evidence="2" type="ORF">HNQ61_002729</name>
</gene>